<dbReference type="EMBL" id="LHXN01000001">
    <property type="protein sequence ID" value="KXA93637.1"/>
    <property type="molecule type" value="Genomic_DNA"/>
</dbReference>
<sequence length="177" mass="20058">MQVDLTDREVGVILSALAGKKEFYESIRENPNGITKEAAEEALEIVKAAEEKLNSGVPEMNPGDFPKSEESFVSEKFLYIYVPDGIRDQEFEEELASRIPKTSDPEADNFFWSAKFNNFVVKAEFTEEAKEAVRARYDGDVVLNENPDWAKKPNTWQITEKNSDRDAEARISAQSAR</sequence>
<accession>A0A133UHH9</accession>
<comment type="caution">
    <text evidence="2">The sequence shown here is derived from an EMBL/GenBank/DDBJ whole genome shotgun (WGS) entry which is preliminary data.</text>
</comment>
<evidence type="ECO:0000313" key="2">
    <source>
        <dbReference type="EMBL" id="KXA93637.1"/>
    </source>
</evidence>
<proteinExistence type="predicted"/>
<gene>
    <name evidence="2" type="ORF">AKJ64_00225</name>
</gene>
<name>A0A133UHH9_9EURY</name>
<evidence type="ECO:0000256" key="1">
    <source>
        <dbReference type="SAM" id="MobiDB-lite"/>
    </source>
</evidence>
<protein>
    <submittedName>
        <fullName evidence="2">Uncharacterized protein</fullName>
    </submittedName>
</protein>
<keyword evidence="3" id="KW-1185">Reference proteome</keyword>
<reference evidence="2 3" key="1">
    <citation type="journal article" date="2016" name="Sci. Rep.">
        <title>Metabolic traits of an uncultured archaeal lineage -MSBL1- from brine pools of the Red Sea.</title>
        <authorList>
            <person name="Mwirichia R."/>
            <person name="Alam I."/>
            <person name="Rashid M."/>
            <person name="Vinu M."/>
            <person name="Ba-Alawi W."/>
            <person name="Anthony Kamau A."/>
            <person name="Kamanda Ngugi D."/>
            <person name="Goker M."/>
            <person name="Klenk H.P."/>
            <person name="Bajic V."/>
            <person name="Stingl U."/>
        </authorList>
    </citation>
    <scope>NUCLEOTIDE SEQUENCE [LARGE SCALE GENOMIC DNA]</scope>
    <source>
        <strain evidence="2">SCGC-AAA259E17</strain>
    </source>
</reference>
<feature type="region of interest" description="Disordered" evidence="1">
    <location>
        <begin position="155"/>
        <end position="177"/>
    </location>
</feature>
<organism evidence="2 3">
    <name type="scientific">candidate division MSBL1 archaeon SCGC-AAA259E17</name>
    <dbReference type="NCBI Taxonomy" id="1698263"/>
    <lineage>
        <taxon>Archaea</taxon>
        <taxon>Methanobacteriati</taxon>
        <taxon>Methanobacteriota</taxon>
        <taxon>candidate division MSBL1</taxon>
    </lineage>
</organism>
<dbReference type="Proteomes" id="UP000070373">
    <property type="component" value="Unassembled WGS sequence"/>
</dbReference>
<dbReference type="AlphaFoldDB" id="A0A133UHH9"/>
<evidence type="ECO:0000313" key="3">
    <source>
        <dbReference type="Proteomes" id="UP000070373"/>
    </source>
</evidence>